<proteinExistence type="predicted"/>
<sequence length="331" mass="33559">MTSINTMRLGARLHSKSQRKELVIDSLAVVALIALTVFFAITSDVFLSQRNLTLLTGQVGVLLLSALGATLVIIMGSVDLSIGAIVLLSGIGTGKILSLASVSPVEIVGVALLVGAIAGAINGLIFAYGKVPSFIVTLGTLSFLSGLGLTIIDGQTVSFDRADIQALALGQLVPGIQNAALFGVAGLAIIYLLLSRTRFGAYIYALGGNERVVRLAGVNTSLYKTLAFTISGTTAGLSGVLLTAQLGSAGPGLGSTTLLDALAAIVIGGTSLSGGGGGVHRTLLGVLIITILANGLNLLGIADFTQTMIKGTVIVVAAIFTMASQRSLLIK</sequence>
<dbReference type="Pfam" id="PF02653">
    <property type="entry name" value="BPD_transp_2"/>
    <property type="match status" value="1"/>
</dbReference>
<evidence type="ECO:0000256" key="6">
    <source>
        <dbReference type="SAM" id="Phobius"/>
    </source>
</evidence>
<evidence type="ECO:0000256" key="5">
    <source>
        <dbReference type="ARBA" id="ARBA00023136"/>
    </source>
</evidence>
<dbReference type="GO" id="GO:0022857">
    <property type="term" value="F:transmembrane transporter activity"/>
    <property type="evidence" value="ECO:0007669"/>
    <property type="project" value="InterPro"/>
</dbReference>
<keyword evidence="3 6" id="KW-0812">Transmembrane</keyword>
<comment type="subcellular location">
    <subcellularLocation>
        <location evidence="1">Cell membrane</location>
        <topology evidence="1">Multi-pass membrane protein</topology>
    </subcellularLocation>
</comment>
<dbReference type="GO" id="GO:0005886">
    <property type="term" value="C:plasma membrane"/>
    <property type="evidence" value="ECO:0007669"/>
    <property type="project" value="UniProtKB-SubCell"/>
</dbReference>
<feature type="transmembrane region" description="Helical" evidence="6">
    <location>
        <begin position="82"/>
        <end position="101"/>
    </location>
</feature>
<feature type="transmembrane region" description="Helical" evidence="6">
    <location>
        <begin position="107"/>
        <end position="127"/>
    </location>
</feature>
<feature type="transmembrane region" description="Helical" evidence="6">
    <location>
        <begin position="283"/>
        <end position="302"/>
    </location>
</feature>
<dbReference type="HOGENOM" id="CLU_028880_4_0_5"/>
<gene>
    <name evidence="7" type="ordered locus">Arad_14208</name>
</gene>
<dbReference type="KEGG" id="ara:Arad_14208"/>
<keyword evidence="5 6" id="KW-0472">Membrane</keyword>
<reference evidence="7 8" key="1">
    <citation type="journal article" date="2009" name="J. Bacteriol.">
        <title>Genome sequences of three Agrobacterium biovars help elucidate the evolution of multichromosome genomes in bacteria.</title>
        <authorList>
            <person name="Slater S.C."/>
            <person name="Goldman B.S."/>
            <person name="Goodner B."/>
            <person name="Setubal J.C."/>
            <person name="Farrand S.K."/>
            <person name="Nester E.W."/>
            <person name="Burr T.J."/>
            <person name="Banta L."/>
            <person name="Dickerman A.W."/>
            <person name="Paulsen I."/>
            <person name="Otten L."/>
            <person name="Suen G."/>
            <person name="Welch R."/>
            <person name="Almeida N.F."/>
            <person name="Arnold F."/>
            <person name="Burton O.T."/>
            <person name="Du Z."/>
            <person name="Ewing A."/>
            <person name="Godsy E."/>
            <person name="Heisel S."/>
            <person name="Houmiel K.L."/>
            <person name="Jhaveri J."/>
            <person name="Lu J."/>
            <person name="Miller N.M."/>
            <person name="Norton S."/>
            <person name="Chen Q."/>
            <person name="Phoolcharoen W."/>
            <person name="Ohlin V."/>
            <person name="Ondrusek D."/>
            <person name="Pride N."/>
            <person name="Stricklin S.L."/>
            <person name="Sun J."/>
            <person name="Wheeler C."/>
            <person name="Wilson L."/>
            <person name="Zhu H."/>
            <person name="Wood D.W."/>
        </authorList>
    </citation>
    <scope>NUCLEOTIDE SEQUENCE [LARGE SCALE GENOMIC DNA]</scope>
    <source>
        <strain evidence="8">K84 / ATCC BAA-868</strain>
        <plasmid evidence="7 8">pAtK84b</plasmid>
    </source>
</reference>
<keyword evidence="7" id="KW-0614">Plasmid</keyword>
<protein>
    <submittedName>
        <fullName evidence="7">ABC transporter, membrane spanning protein</fullName>
    </submittedName>
</protein>
<dbReference type="PANTHER" id="PTHR32196">
    <property type="entry name" value="ABC TRANSPORTER PERMEASE PROTEIN YPHD-RELATED-RELATED"/>
    <property type="match status" value="1"/>
</dbReference>
<keyword evidence="4 6" id="KW-1133">Transmembrane helix</keyword>
<dbReference type="Proteomes" id="UP000001600">
    <property type="component" value="Plasmid pAtK84b"/>
</dbReference>
<evidence type="ECO:0000256" key="4">
    <source>
        <dbReference type="ARBA" id="ARBA00022989"/>
    </source>
</evidence>
<feature type="transmembrane region" description="Helical" evidence="6">
    <location>
        <begin position="21"/>
        <end position="41"/>
    </location>
</feature>
<feature type="transmembrane region" description="Helical" evidence="6">
    <location>
        <begin position="172"/>
        <end position="194"/>
    </location>
</feature>
<keyword evidence="2" id="KW-1003">Cell membrane</keyword>
<evidence type="ECO:0000256" key="2">
    <source>
        <dbReference type="ARBA" id="ARBA00022475"/>
    </source>
</evidence>
<dbReference type="RefSeq" id="WP_012654994.1">
    <property type="nucleotide sequence ID" value="NC_011990.1"/>
</dbReference>
<dbReference type="CDD" id="cd06579">
    <property type="entry name" value="TM_PBP1_transp_AraH_like"/>
    <property type="match status" value="1"/>
</dbReference>
<evidence type="ECO:0000256" key="3">
    <source>
        <dbReference type="ARBA" id="ARBA00022692"/>
    </source>
</evidence>
<feature type="transmembrane region" description="Helical" evidence="6">
    <location>
        <begin position="308"/>
        <end position="329"/>
    </location>
</feature>
<evidence type="ECO:0000313" key="7">
    <source>
        <dbReference type="EMBL" id="ACM31062.1"/>
    </source>
</evidence>
<evidence type="ECO:0000256" key="1">
    <source>
        <dbReference type="ARBA" id="ARBA00004651"/>
    </source>
</evidence>
<dbReference type="PANTHER" id="PTHR32196:SF72">
    <property type="entry name" value="RIBOSE IMPORT PERMEASE PROTEIN RBSC"/>
    <property type="match status" value="1"/>
</dbReference>
<feature type="transmembrane region" description="Helical" evidence="6">
    <location>
        <begin position="53"/>
        <end position="75"/>
    </location>
</feature>
<accession>B9JPJ3</accession>
<dbReference type="EMBL" id="CP000630">
    <property type="protein sequence ID" value="ACM31062.1"/>
    <property type="molecule type" value="Genomic_DNA"/>
</dbReference>
<geneLocation type="plasmid" evidence="7 8">
    <name>pAtK84b</name>
</geneLocation>
<feature type="transmembrane region" description="Helical" evidence="6">
    <location>
        <begin position="134"/>
        <end position="152"/>
    </location>
</feature>
<dbReference type="InterPro" id="IPR001851">
    <property type="entry name" value="ABC_transp_permease"/>
</dbReference>
<organism evidence="7 8">
    <name type="scientific">Rhizobium rhizogenes (strain K84 / ATCC BAA-868)</name>
    <name type="common">Agrobacterium radiobacter</name>
    <dbReference type="NCBI Taxonomy" id="311403"/>
    <lineage>
        <taxon>Bacteria</taxon>
        <taxon>Pseudomonadati</taxon>
        <taxon>Pseudomonadota</taxon>
        <taxon>Alphaproteobacteria</taxon>
        <taxon>Hyphomicrobiales</taxon>
        <taxon>Rhizobiaceae</taxon>
        <taxon>Rhizobium/Agrobacterium group</taxon>
        <taxon>Rhizobium</taxon>
    </lineage>
</organism>
<dbReference type="AlphaFoldDB" id="B9JPJ3"/>
<evidence type="ECO:0000313" key="8">
    <source>
        <dbReference type="Proteomes" id="UP000001600"/>
    </source>
</evidence>
<name>B9JPJ3_RHIR8</name>